<evidence type="ECO:0000259" key="3">
    <source>
        <dbReference type="Pfam" id="PF04536"/>
    </source>
</evidence>
<sequence>MRDGKARMLVPALLLGLALWLAALPAFAAEIRFPALTGRVVDDAQLLTPDQEHALTGKLAMLEQQTGDQLVVVTLPSLQDREIEDFGYQLGRHWGIGQKENDGGALLIVAPNERKVRIEVGYGLEGVLTDAYASMIIRNDILPAFRDGDYATGVMRGTDAVIAQLTADPAEAAARAQEAKQAQEKSGGDEIGVIGFLVVMFILFAVVGALGGGRRGRRYRGSDGLSSVLIWGASEAMRNRGRDDDRGGGGFGGGFGGGGGFSGGGGGFGGGGASGGW</sequence>
<name>A0ABV2REH0_9CAUL</name>
<keyword evidence="2" id="KW-0732">Signal</keyword>
<keyword evidence="1" id="KW-0812">Transmembrane</keyword>
<dbReference type="RefSeq" id="WP_354089366.1">
    <property type="nucleotide sequence ID" value="NZ_JBEPTF010000003.1"/>
</dbReference>
<comment type="caution">
    <text evidence="4">The sequence shown here is derived from an EMBL/GenBank/DDBJ whole genome shotgun (WGS) entry which is preliminary data.</text>
</comment>
<dbReference type="Proteomes" id="UP001549313">
    <property type="component" value="Unassembled WGS sequence"/>
</dbReference>
<organism evidence="4 5">
    <name type="scientific">Brevundimonas faecalis</name>
    <dbReference type="NCBI Taxonomy" id="947378"/>
    <lineage>
        <taxon>Bacteria</taxon>
        <taxon>Pseudomonadati</taxon>
        <taxon>Pseudomonadota</taxon>
        <taxon>Alphaproteobacteria</taxon>
        <taxon>Caulobacterales</taxon>
        <taxon>Caulobacteraceae</taxon>
        <taxon>Brevundimonas</taxon>
    </lineage>
</organism>
<evidence type="ECO:0000313" key="4">
    <source>
        <dbReference type="EMBL" id="MET4684403.1"/>
    </source>
</evidence>
<feature type="transmembrane region" description="Helical" evidence="1">
    <location>
        <begin position="191"/>
        <end position="210"/>
    </location>
</feature>
<feature type="chain" id="PRO_5046161091" description="TPM domain-containing protein" evidence="2">
    <location>
        <begin position="29"/>
        <end position="277"/>
    </location>
</feature>
<feature type="domain" description="TPM" evidence="3">
    <location>
        <begin position="40"/>
        <end position="163"/>
    </location>
</feature>
<dbReference type="PANTHER" id="PTHR30373:SF2">
    <property type="entry name" value="UPF0603 PROTEIN YGCG"/>
    <property type="match status" value="1"/>
</dbReference>
<accession>A0ABV2REH0</accession>
<dbReference type="Gene3D" id="3.10.310.50">
    <property type="match status" value="1"/>
</dbReference>
<evidence type="ECO:0000256" key="1">
    <source>
        <dbReference type="SAM" id="Phobius"/>
    </source>
</evidence>
<reference evidence="4 5" key="1">
    <citation type="submission" date="2024-06" db="EMBL/GenBank/DDBJ databases">
        <title>Sorghum-associated microbial communities from plants grown in Nebraska, USA.</title>
        <authorList>
            <person name="Schachtman D."/>
        </authorList>
    </citation>
    <scope>NUCLEOTIDE SEQUENCE [LARGE SCALE GENOMIC DNA]</scope>
    <source>
        <strain evidence="4 5">2814</strain>
    </source>
</reference>
<dbReference type="PANTHER" id="PTHR30373">
    <property type="entry name" value="UPF0603 PROTEIN YGCG"/>
    <property type="match status" value="1"/>
</dbReference>
<keyword evidence="1" id="KW-1133">Transmembrane helix</keyword>
<evidence type="ECO:0000313" key="5">
    <source>
        <dbReference type="Proteomes" id="UP001549313"/>
    </source>
</evidence>
<evidence type="ECO:0000256" key="2">
    <source>
        <dbReference type="SAM" id="SignalP"/>
    </source>
</evidence>
<proteinExistence type="predicted"/>
<dbReference type="InterPro" id="IPR007621">
    <property type="entry name" value="TPM_dom"/>
</dbReference>
<feature type="signal peptide" evidence="2">
    <location>
        <begin position="1"/>
        <end position="28"/>
    </location>
</feature>
<dbReference type="EMBL" id="JBEPTF010000003">
    <property type="protein sequence ID" value="MET4684403.1"/>
    <property type="molecule type" value="Genomic_DNA"/>
</dbReference>
<keyword evidence="5" id="KW-1185">Reference proteome</keyword>
<protein>
    <recommendedName>
        <fullName evidence="3">TPM domain-containing protein</fullName>
    </recommendedName>
</protein>
<dbReference type="Pfam" id="PF04536">
    <property type="entry name" value="TPM_phosphatase"/>
    <property type="match status" value="1"/>
</dbReference>
<keyword evidence="1" id="KW-0472">Membrane</keyword>
<gene>
    <name evidence="4" type="ORF">ABIE19_002340</name>
</gene>